<dbReference type="HOGENOM" id="CLU_2641921_0_0_1"/>
<accession>A0A072TL27</accession>
<keyword evidence="3" id="KW-1185">Reference proteome</keyword>
<dbReference type="EnsemblPlants" id="KEH18137">
    <property type="protein sequence ID" value="KEH18137"/>
    <property type="gene ID" value="MTR_8g012665"/>
</dbReference>
<sequence>MGDMGFNGYEFAEAEIRMMFKEDKFLKVGSGFERQHGNNESTRTTMIIINQPFLANNKRSYKHYLGSSPNYNLYQWQ</sequence>
<evidence type="ECO:0000313" key="3">
    <source>
        <dbReference type="Proteomes" id="UP000002051"/>
    </source>
</evidence>
<dbReference type="EMBL" id="CM001224">
    <property type="protein sequence ID" value="KEH18137.1"/>
    <property type="molecule type" value="Genomic_DNA"/>
</dbReference>
<evidence type="ECO:0000313" key="2">
    <source>
        <dbReference type="EnsemblPlants" id="KEH18137"/>
    </source>
</evidence>
<dbReference type="Proteomes" id="UP000002051">
    <property type="component" value="Chromosome 8"/>
</dbReference>
<name>A0A072TL27_MEDTR</name>
<gene>
    <name evidence="1" type="ordered locus">MTR_8g012665</name>
</gene>
<dbReference type="AlphaFoldDB" id="A0A072TL27"/>
<organism evidence="1 3">
    <name type="scientific">Medicago truncatula</name>
    <name type="common">Barrel medic</name>
    <name type="synonym">Medicago tribuloides</name>
    <dbReference type="NCBI Taxonomy" id="3880"/>
    <lineage>
        <taxon>Eukaryota</taxon>
        <taxon>Viridiplantae</taxon>
        <taxon>Streptophyta</taxon>
        <taxon>Embryophyta</taxon>
        <taxon>Tracheophyta</taxon>
        <taxon>Spermatophyta</taxon>
        <taxon>Magnoliopsida</taxon>
        <taxon>eudicotyledons</taxon>
        <taxon>Gunneridae</taxon>
        <taxon>Pentapetalae</taxon>
        <taxon>rosids</taxon>
        <taxon>fabids</taxon>
        <taxon>Fabales</taxon>
        <taxon>Fabaceae</taxon>
        <taxon>Papilionoideae</taxon>
        <taxon>50 kb inversion clade</taxon>
        <taxon>NPAAA clade</taxon>
        <taxon>Hologalegina</taxon>
        <taxon>IRL clade</taxon>
        <taxon>Trifolieae</taxon>
        <taxon>Medicago</taxon>
    </lineage>
</organism>
<proteinExistence type="predicted"/>
<evidence type="ECO:0000313" key="1">
    <source>
        <dbReference type="EMBL" id="KEH18137.1"/>
    </source>
</evidence>
<protein>
    <submittedName>
        <fullName evidence="1 2">Uncharacterized protein</fullName>
    </submittedName>
</protein>
<reference evidence="1 3" key="2">
    <citation type="journal article" date="2014" name="BMC Genomics">
        <title>An improved genome release (version Mt4.0) for the model legume Medicago truncatula.</title>
        <authorList>
            <person name="Tang H."/>
            <person name="Krishnakumar V."/>
            <person name="Bidwell S."/>
            <person name="Rosen B."/>
            <person name="Chan A."/>
            <person name="Zhou S."/>
            <person name="Gentzbittel L."/>
            <person name="Childs K.L."/>
            <person name="Yandell M."/>
            <person name="Gundlach H."/>
            <person name="Mayer K.F."/>
            <person name="Schwartz D.C."/>
            <person name="Town C.D."/>
        </authorList>
    </citation>
    <scope>GENOME REANNOTATION</scope>
    <source>
        <strain evidence="1">A17</strain>
        <strain evidence="2 3">cv. Jemalong A17</strain>
    </source>
</reference>
<reference evidence="1 3" key="1">
    <citation type="journal article" date="2011" name="Nature">
        <title>The Medicago genome provides insight into the evolution of rhizobial symbioses.</title>
        <authorList>
            <person name="Young N.D."/>
            <person name="Debelle F."/>
            <person name="Oldroyd G.E."/>
            <person name="Geurts R."/>
            <person name="Cannon S.B."/>
            <person name="Udvardi M.K."/>
            <person name="Benedito V.A."/>
            <person name="Mayer K.F."/>
            <person name="Gouzy J."/>
            <person name="Schoof H."/>
            <person name="Van de Peer Y."/>
            <person name="Proost S."/>
            <person name="Cook D.R."/>
            <person name="Meyers B.C."/>
            <person name="Spannagl M."/>
            <person name="Cheung F."/>
            <person name="De Mita S."/>
            <person name="Krishnakumar V."/>
            <person name="Gundlach H."/>
            <person name="Zhou S."/>
            <person name="Mudge J."/>
            <person name="Bharti A.K."/>
            <person name="Murray J.D."/>
            <person name="Naoumkina M.A."/>
            <person name="Rosen B."/>
            <person name="Silverstein K.A."/>
            <person name="Tang H."/>
            <person name="Rombauts S."/>
            <person name="Zhao P.X."/>
            <person name="Zhou P."/>
            <person name="Barbe V."/>
            <person name="Bardou P."/>
            <person name="Bechner M."/>
            <person name="Bellec A."/>
            <person name="Berger A."/>
            <person name="Berges H."/>
            <person name="Bidwell S."/>
            <person name="Bisseling T."/>
            <person name="Choisne N."/>
            <person name="Couloux A."/>
            <person name="Denny R."/>
            <person name="Deshpande S."/>
            <person name="Dai X."/>
            <person name="Doyle J.J."/>
            <person name="Dudez A.M."/>
            <person name="Farmer A.D."/>
            <person name="Fouteau S."/>
            <person name="Franken C."/>
            <person name="Gibelin C."/>
            <person name="Gish J."/>
            <person name="Goldstein S."/>
            <person name="Gonzalez A.J."/>
            <person name="Green P.J."/>
            <person name="Hallab A."/>
            <person name="Hartog M."/>
            <person name="Hua A."/>
            <person name="Humphray S.J."/>
            <person name="Jeong D.H."/>
            <person name="Jing Y."/>
            <person name="Jocker A."/>
            <person name="Kenton S.M."/>
            <person name="Kim D.J."/>
            <person name="Klee K."/>
            <person name="Lai H."/>
            <person name="Lang C."/>
            <person name="Lin S."/>
            <person name="Macmil S.L."/>
            <person name="Magdelenat G."/>
            <person name="Matthews L."/>
            <person name="McCorrison J."/>
            <person name="Monaghan E.L."/>
            <person name="Mun J.H."/>
            <person name="Najar F.Z."/>
            <person name="Nicholson C."/>
            <person name="Noirot C."/>
            <person name="O'Bleness M."/>
            <person name="Paule C.R."/>
            <person name="Poulain J."/>
            <person name="Prion F."/>
            <person name="Qin B."/>
            <person name="Qu C."/>
            <person name="Retzel E.F."/>
            <person name="Riddle C."/>
            <person name="Sallet E."/>
            <person name="Samain S."/>
            <person name="Samson N."/>
            <person name="Sanders I."/>
            <person name="Saurat O."/>
            <person name="Scarpelli C."/>
            <person name="Schiex T."/>
            <person name="Segurens B."/>
            <person name="Severin A.J."/>
            <person name="Sherrier D.J."/>
            <person name="Shi R."/>
            <person name="Sims S."/>
            <person name="Singer S.R."/>
            <person name="Sinharoy S."/>
            <person name="Sterck L."/>
            <person name="Viollet A."/>
            <person name="Wang B.B."/>
            <person name="Wang K."/>
            <person name="Wang M."/>
            <person name="Wang X."/>
            <person name="Warfsmann J."/>
            <person name="Weissenbach J."/>
            <person name="White D.D."/>
            <person name="White J.D."/>
            <person name="Wiley G.B."/>
            <person name="Wincker P."/>
            <person name="Xing Y."/>
            <person name="Yang L."/>
            <person name="Yao Z."/>
            <person name="Ying F."/>
            <person name="Zhai J."/>
            <person name="Zhou L."/>
            <person name="Zuber A."/>
            <person name="Denarie J."/>
            <person name="Dixon R.A."/>
            <person name="May G.D."/>
            <person name="Schwartz D.C."/>
            <person name="Rogers J."/>
            <person name="Quetier F."/>
            <person name="Town C.D."/>
            <person name="Roe B.A."/>
        </authorList>
    </citation>
    <scope>NUCLEOTIDE SEQUENCE [LARGE SCALE GENOMIC DNA]</scope>
    <source>
        <strain evidence="1">A17</strain>
        <strain evidence="2 3">cv. Jemalong A17</strain>
    </source>
</reference>
<reference evidence="2" key="3">
    <citation type="submission" date="2015-04" db="UniProtKB">
        <authorList>
            <consortium name="EnsemblPlants"/>
        </authorList>
    </citation>
    <scope>IDENTIFICATION</scope>
    <source>
        <strain evidence="2">cv. Jemalong A17</strain>
    </source>
</reference>